<dbReference type="AlphaFoldDB" id="A0A0C9TSI9"/>
<dbReference type="Proteomes" id="UP000053647">
    <property type="component" value="Unassembled WGS sequence"/>
</dbReference>
<reference evidence="3" key="2">
    <citation type="submission" date="2015-01" db="EMBL/GenBank/DDBJ databases">
        <title>Evolutionary Origins and Diversification of the Mycorrhizal Mutualists.</title>
        <authorList>
            <consortium name="DOE Joint Genome Institute"/>
            <consortium name="Mycorrhizal Genomics Consortium"/>
            <person name="Kohler A."/>
            <person name="Kuo A."/>
            <person name="Nagy L.G."/>
            <person name="Floudas D."/>
            <person name="Copeland A."/>
            <person name="Barry K.W."/>
            <person name="Cichocki N."/>
            <person name="Veneault-Fourrey C."/>
            <person name="LaButti K."/>
            <person name="Lindquist E.A."/>
            <person name="Lipzen A."/>
            <person name="Lundell T."/>
            <person name="Morin E."/>
            <person name="Murat C."/>
            <person name="Riley R."/>
            <person name="Ohm R."/>
            <person name="Sun H."/>
            <person name="Tunlid A."/>
            <person name="Henrissat B."/>
            <person name="Grigoriev I.V."/>
            <person name="Hibbett D.S."/>
            <person name="Martin F."/>
        </authorList>
    </citation>
    <scope>NUCLEOTIDE SEQUENCE [LARGE SCALE GENOMIC DNA]</scope>
    <source>
        <strain evidence="3">ATCC 200175</strain>
    </source>
</reference>
<evidence type="ECO:0000313" key="3">
    <source>
        <dbReference type="Proteomes" id="UP000053647"/>
    </source>
</evidence>
<dbReference type="OrthoDB" id="10640029at2759"/>
<feature type="compositionally biased region" description="Low complexity" evidence="1">
    <location>
        <begin position="7"/>
        <end position="20"/>
    </location>
</feature>
<organism evidence="2 3">
    <name type="scientific">Paxillus involutus ATCC 200175</name>
    <dbReference type="NCBI Taxonomy" id="664439"/>
    <lineage>
        <taxon>Eukaryota</taxon>
        <taxon>Fungi</taxon>
        <taxon>Dikarya</taxon>
        <taxon>Basidiomycota</taxon>
        <taxon>Agaricomycotina</taxon>
        <taxon>Agaricomycetes</taxon>
        <taxon>Agaricomycetidae</taxon>
        <taxon>Boletales</taxon>
        <taxon>Paxilineae</taxon>
        <taxon>Paxillaceae</taxon>
        <taxon>Paxillus</taxon>
    </lineage>
</organism>
<evidence type="ECO:0000313" key="2">
    <source>
        <dbReference type="EMBL" id="KIJ13293.1"/>
    </source>
</evidence>
<dbReference type="HOGENOM" id="CLU_1434856_0_0_1"/>
<evidence type="ECO:0000256" key="1">
    <source>
        <dbReference type="SAM" id="MobiDB-lite"/>
    </source>
</evidence>
<protein>
    <submittedName>
        <fullName evidence="2">Uncharacterized protein</fullName>
    </submittedName>
</protein>
<proteinExistence type="predicted"/>
<sequence>MKAESEAPQTPAPAQTQPVTQYTAQWGTAHIPIDPALQQQSQHATTTAYSHYQYSQHYPQAAYAHYQYVPSPITTQAQMQQRQQAAATTTPATVANTTSATATSGVDTADVATLNDALGSAGVARATRHSVVVWHIQACIQLVITFRSLFAGTNDQTTKSSISHFLTEELITTKIRERKKKASIVGVAL</sequence>
<reference evidence="2 3" key="1">
    <citation type="submission" date="2014-06" db="EMBL/GenBank/DDBJ databases">
        <authorList>
            <consortium name="DOE Joint Genome Institute"/>
            <person name="Kuo A."/>
            <person name="Kohler A."/>
            <person name="Nagy L.G."/>
            <person name="Floudas D."/>
            <person name="Copeland A."/>
            <person name="Barry K.W."/>
            <person name="Cichocki N."/>
            <person name="Veneault-Fourrey C."/>
            <person name="LaButti K."/>
            <person name="Lindquist E.A."/>
            <person name="Lipzen A."/>
            <person name="Lundell T."/>
            <person name="Morin E."/>
            <person name="Murat C."/>
            <person name="Sun H."/>
            <person name="Tunlid A."/>
            <person name="Henrissat B."/>
            <person name="Grigoriev I.V."/>
            <person name="Hibbett D.S."/>
            <person name="Martin F."/>
            <person name="Nordberg H.P."/>
            <person name="Cantor M.N."/>
            <person name="Hua S.X."/>
        </authorList>
    </citation>
    <scope>NUCLEOTIDE SEQUENCE [LARGE SCALE GENOMIC DNA]</scope>
    <source>
        <strain evidence="2 3">ATCC 200175</strain>
    </source>
</reference>
<keyword evidence="3" id="KW-1185">Reference proteome</keyword>
<dbReference type="EMBL" id="KN819353">
    <property type="protein sequence ID" value="KIJ13293.1"/>
    <property type="molecule type" value="Genomic_DNA"/>
</dbReference>
<feature type="region of interest" description="Disordered" evidence="1">
    <location>
        <begin position="1"/>
        <end position="20"/>
    </location>
</feature>
<gene>
    <name evidence="2" type="ORF">PAXINDRAFT_156576</name>
</gene>
<name>A0A0C9TSI9_PAXIN</name>
<accession>A0A0C9TSI9</accession>